<dbReference type="VEuPathDB" id="VectorBase:RPRC014095"/>
<sequence length="211" mass="24036">MADNKPVSDGSSGARAELGGGSDAINSLIIAKLDSLSAEITAFRKEQSSLCTDMQTFKREFKKLSSNLEKDLKVCKKNISKLFNENNYLKKHINNLNKEMLFCSHTPYSNTIKIDNISVSENENLYSIIEGLSKQIDVVLREETVDYIYRRKFGRGSYPPSIIVKFLYSSIKRKFVRNSKLNKDKLKSSDNNQQINVNDLLSPFAYKLFVQ</sequence>
<accession>T1ICS5</accession>
<dbReference type="AlphaFoldDB" id="T1ICS5"/>
<dbReference type="eggNOG" id="ENOG502SYNT">
    <property type="taxonomic scope" value="Eukaryota"/>
</dbReference>
<dbReference type="HOGENOM" id="CLU_080819_0_0_1"/>
<evidence type="ECO:0000313" key="1">
    <source>
        <dbReference type="EnsemblMetazoa" id="RPRC014095-PA"/>
    </source>
</evidence>
<evidence type="ECO:0000313" key="2">
    <source>
        <dbReference type="Proteomes" id="UP000015103"/>
    </source>
</evidence>
<reference evidence="1" key="1">
    <citation type="submission" date="2015-05" db="UniProtKB">
        <authorList>
            <consortium name="EnsemblMetazoa"/>
        </authorList>
    </citation>
    <scope>IDENTIFICATION</scope>
</reference>
<organism evidence="1 2">
    <name type="scientific">Rhodnius prolixus</name>
    <name type="common">Triatomid bug</name>
    <dbReference type="NCBI Taxonomy" id="13249"/>
    <lineage>
        <taxon>Eukaryota</taxon>
        <taxon>Metazoa</taxon>
        <taxon>Ecdysozoa</taxon>
        <taxon>Arthropoda</taxon>
        <taxon>Hexapoda</taxon>
        <taxon>Insecta</taxon>
        <taxon>Pterygota</taxon>
        <taxon>Neoptera</taxon>
        <taxon>Paraneoptera</taxon>
        <taxon>Hemiptera</taxon>
        <taxon>Heteroptera</taxon>
        <taxon>Panheteroptera</taxon>
        <taxon>Cimicomorpha</taxon>
        <taxon>Reduviidae</taxon>
        <taxon>Triatominae</taxon>
        <taxon>Rhodnius</taxon>
    </lineage>
</organism>
<dbReference type="InParanoid" id="T1ICS5"/>
<keyword evidence="2" id="KW-1185">Reference proteome</keyword>
<protein>
    <submittedName>
        <fullName evidence="1">Uncharacterized protein</fullName>
    </submittedName>
</protein>
<dbReference type="EMBL" id="ACPB03034089">
    <property type="status" value="NOT_ANNOTATED_CDS"/>
    <property type="molecule type" value="Genomic_DNA"/>
</dbReference>
<proteinExistence type="predicted"/>
<dbReference type="Proteomes" id="UP000015103">
    <property type="component" value="Unassembled WGS sequence"/>
</dbReference>
<name>T1ICS5_RHOPR</name>
<dbReference type="EnsemblMetazoa" id="RPRC014095-RA">
    <property type="protein sequence ID" value="RPRC014095-PA"/>
    <property type="gene ID" value="RPRC014095"/>
</dbReference>